<accession>A0ABT8QPP9</accession>
<organism evidence="2 3">
    <name type="scientific">Desulfosporosinus nitroreducens</name>
    <dbReference type="NCBI Taxonomy" id="2018668"/>
    <lineage>
        <taxon>Bacteria</taxon>
        <taxon>Bacillati</taxon>
        <taxon>Bacillota</taxon>
        <taxon>Clostridia</taxon>
        <taxon>Eubacteriales</taxon>
        <taxon>Desulfitobacteriaceae</taxon>
        <taxon>Desulfosporosinus</taxon>
    </lineage>
</organism>
<proteinExistence type="predicted"/>
<feature type="transmembrane region" description="Helical" evidence="1">
    <location>
        <begin position="12"/>
        <end position="35"/>
    </location>
</feature>
<evidence type="ECO:0000313" key="2">
    <source>
        <dbReference type="EMBL" id="MDO0823332.1"/>
    </source>
</evidence>
<keyword evidence="1" id="KW-0472">Membrane</keyword>
<keyword evidence="1" id="KW-0812">Transmembrane</keyword>
<dbReference type="Proteomes" id="UP001176021">
    <property type="component" value="Unassembled WGS sequence"/>
</dbReference>
<gene>
    <name evidence="2" type="ORF">M8H41_10755</name>
</gene>
<sequence>MSLDQEDQSSYGLVLLGLDAWAALMFAMMLVKSYIAGNSRWVAILIGLIFISTAISIYIWRFFVLEKGEGMKSHGEFQ</sequence>
<evidence type="ECO:0000256" key="1">
    <source>
        <dbReference type="SAM" id="Phobius"/>
    </source>
</evidence>
<dbReference type="EMBL" id="JAMJEV010000008">
    <property type="protein sequence ID" value="MDO0823332.1"/>
    <property type="molecule type" value="Genomic_DNA"/>
</dbReference>
<keyword evidence="3" id="KW-1185">Reference proteome</keyword>
<feature type="transmembrane region" description="Helical" evidence="1">
    <location>
        <begin position="41"/>
        <end position="63"/>
    </location>
</feature>
<name>A0ABT8QPP9_9FIRM</name>
<reference evidence="2" key="1">
    <citation type="submission" date="2022-05" db="EMBL/GenBank/DDBJ databases">
        <title>Expanded diversity of anoxic marine methylotrophy in a Black Sea sulfate reducing microorganism.</title>
        <authorList>
            <person name="Fischer P.Q."/>
            <person name="Stams A.J.M."/>
            <person name="Villanueva L."/>
            <person name="Sousa D.Z."/>
        </authorList>
    </citation>
    <scope>NUCLEOTIDE SEQUENCE</scope>
    <source>
        <strain evidence="2">P130</strain>
    </source>
</reference>
<protein>
    <submittedName>
        <fullName evidence="2">Uncharacterized protein</fullName>
    </submittedName>
</protein>
<dbReference type="RefSeq" id="WP_252468849.1">
    <property type="nucleotide sequence ID" value="NZ_JAMHFY010000008.1"/>
</dbReference>
<evidence type="ECO:0000313" key="3">
    <source>
        <dbReference type="Proteomes" id="UP001176021"/>
    </source>
</evidence>
<comment type="caution">
    <text evidence="2">The sequence shown here is derived from an EMBL/GenBank/DDBJ whole genome shotgun (WGS) entry which is preliminary data.</text>
</comment>
<keyword evidence="1" id="KW-1133">Transmembrane helix</keyword>